<dbReference type="AlphaFoldDB" id="D3E265"/>
<evidence type="ECO:0000256" key="2">
    <source>
        <dbReference type="ARBA" id="ARBA00004442"/>
    </source>
</evidence>
<keyword evidence="5" id="KW-0732">Signal</keyword>
<dbReference type="GO" id="GO:0005576">
    <property type="term" value="C:extracellular region"/>
    <property type="evidence" value="ECO:0007669"/>
    <property type="project" value="UniProtKB-SubCell"/>
</dbReference>
<dbReference type="Pfam" id="PF02415">
    <property type="entry name" value="Chlam_PMP"/>
    <property type="match status" value="4"/>
</dbReference>
<dbReference type="InterPro" id="IPR011050">
    <property type="entry name" value="Pectin_lyase_fold/virulence"/>
</dbReference>
<name>D3E265_METRM</name>
<dbReference type="NCBIfam" id="TIGR01376">
    <property type="entry name" value="POMP_repeat"/>
    <property type="match status" value="2"/>
</dbReference>
<dbReference type="PANTHER" id="PTHR11319:SF35">
    <property type="entry name" value="OUTER MEMBRANE PROTEIN PMPC-RELATED"/>
    <property type="match status" value="1"/>
</dbReference>
<keyword evidence="6" id="KW-0472">Membrane</keyword>
<dbReference type="STRING" id="634498.mru_0775"/>
<dbReference type="InterPro" id="IPR003368">
    <property type="entry name" value="POMP_repeat"/>
</dbReference>
<evidence type="ECO:0000256" key="4">
    <source>
        <dbReference type="ARBA" id="ARBA00022525"/>
    </source>
</evidence>
<dbReference type="RefSeq" id="WP_012955577.1">
    <property type="nucleotide sequence ID" value="NC_013790.1"/>
</dbReference>
<organism evidence="8 9">
    <name type="scientific">Methanobrevibacter ruminantium (strain ATCC 35063 / DSM 1093 / JCM 13430 / OCM 146 / M1)</name>
    <name type="common">Methanobacterium ruminantium</name>
    <dbReference type="NCBI Taxonomy" id="634498"/>
    <lineage>
        <taxon>Archaea</taxon>
        <taxon>Methanobacteriati</taxon>
        <taxon>Methanobacteriota</taxon>
        <taxon>Methanomada group</taxon>
        <taxon>Methanobacteria</taxon>
        <taxon>Methanobacteriales</taxon>
        <taxon>Methanobacteriaceae</taxon>
        <taxon>Methanobrevibacter</taxon>
    </lineage>
</organism>
<dbReference type="InterPro" id="IPR012334">
    <property type="entry name" value="Pectin_lyas_fold"/>
</dbReference>
<evidence type="ECO:0000256" key="3">
    <source>
        <dbReference type="ARBA" id="ARBA00004613"/>
    </source>
</evidence>
<keyword evidence="4" id="KW-0964">Secreted</keyword>
<dbReference type="eggNOG" id="arCOG09729">
    <property type="taxonomic scope" value="Archaea"/>
</dbReference>
<dbReference type="GeneID" id="8770424"/>
<evidence type="ECO:0000313" key="9">
    <source>
        <dbReference type="Proteomes" id="UP000008680"/>
    </source>
</evidence>
<evidence type="ECO:0000313" key="8">
    <source>
        <dbReference type="EMBL" id="ADC46626.1"/>
    </source>
</evidence>
<dbReference type="Gene3D" id="2.160.20.10">
    <property type="entry name" value="Single-stranded right-handed beta-helix, Pectin lyase-like"/>
    <property type="match status" value="1"/>
</dbReference>
<dbReference type="HOGENOM" id="CLU_377092_0_0_2"/>
<dbReference type="EMBL" id="CP001719">
    <property type="protein sequence ID" value="ADC46626.1"/>
    <property type="molecule type" value="Genomic_DNA"/>
</dbReference>
<reference evidence="8 9" key="1">
    <citation type="journal article" date="2010" name="PLoS ONE">
        <title>The genome sequence of the rumen methanogen Methanobrevibacter ruminantium reveals new possibilities for controlling ruminant methane emissions.</title>
        <authorList>
            <person name="Leahy S.C."/>
            <person name="Kelly W.J."/>
            <person name="Altermann E."/>
            <person name="Ronimus R.S."/>
            <person name="Yeoman C.J."/>
            <person name="Pacheco D.M."/>
            <person name="Li D."/>
            <person name="Kong Z."/>
            <person name="McTavish S."/>
            <person name="Sang C."/>
            <person name="Lambie S.C."/>
            <person name="Janssen P.H."/>
            <person name="Dey D."/>
            <person name="Attwood G.T."/>
        </authorList>
    </citation>
    <scope>NUCLEOTIDE SEQUENCE [LARGE SCALE GENOMIC DNA]</scope>
    <source>
        <strain evidence="9">ATCC 35063 / DSM 1093 / JCM 13430 / OCM 146 / M1</strain>
    </source>
</reference>
<dbReference type="PANTHER" id="PTHR11319">
    <property type="entry name" value="G PROTEIN-COUPLED RECEPTOR-RELATED"/>
    <property type="match status" value="1"/>
</dbReference>
<gene>
    <name evidence="8" type="ordered locus">mru_0775</name>
</gene>
<dbReference type="Proteomes" id="UP000008680">
    <property type="component" value="Chromosome"/>
</dbReference>
<keyword evidence="9" id="KW-1185">Reference proteome</keyword>
<evidence type="ECO:0000256" key="5">
    <source>
        <dbReference type="ARBA" id="ARBA00022729"/>
    </source>
</evidence>
<dbReference type="PATRIC" id="fig|634498.28.peg.775"/>
<dbReference type="KEGG" id="mru:mru_0775"/>
<accession>D3E265</accession>
<keyword evidence="7" id="KW-0998">Cell outer membrane</keyword>
<comment type="subcellular location">
    <subcellularLocation>
        <location evidence="1">Cell envelope</location>
    </subcellularLocation>
    <subcellularLocation>
        <location evidence="2">Cell outer membrane</location>
    </subcellularLocation>
    <subcellularLocation>
        <location evidence="3">Secreted</location>
    </subcellularLocation>
</comment>
<dbReference type="OrthoDB" id="78502at2157"/>
<evidence type="ECO:0000256" key="1">
    <source>
        <dbReference type="ARBA" id="ARBA00004196"/>
    </source>
</evidence>
<evidence type="ECO:0000256" key="6">
    <source>
        <dbReference type="ARBA" id="ARBA00023136"/>
    </source>
</evidence>
<evidence type="ECO:0000256" key="7">
    <source>
        <dbReference type="ARBA" id="ARBA00023237"/>
    </source>
</evidence>
<dbReference type="SUPFAM" id="SSF51126">
    <property type="entry name" value="Pectin lyase-like"/>
    <property type="match status" value="1"/>
</dbReference>
<sequence length="735" mass="81613">MGFLDNVKKIFDSGENKEVKPRNGTGKIDKVESVESKSNYVNFNEKDEQQQNSEDLINDEILDESTSNETRNFTYLNNLIHSGVKEIILDSDIVYGNEDEESRHGIKLNLDNLVIDGNGYTIDALRASEIFICDARNIVIKNITLKNGFSHQAGAINNQGELTIIKSSINNNEGKLAGGILNLGELTLDESVIAKNKAEHTGGILNFFGKLSITKSTLKENIGIGNKAISNNGGELTINKSRIINNQIDTKTNFVNKARTVFVNKAIKARRDAVISNGGYLRISDSEILSNESKYIILNIEFSRIYNTIFKANESQYIIYNDNYEDNGLSSLGIFNCKFIENNAKASIVYNDGNLCSIDNALFENNASHKNSNIITNKSNLTLNNLKIKDNGKNILNDDYIFIRNLSPQIESKIIGEGLAENIKDIKPQEEKFDFGYLDKKIHDNKTGEIILEEDIRFENYEMDYYEGGIELDMDNLVIDGKGHTIEGAKKSRIFLITGKNIKLKNIIFKNGFLYKDYDNLMNNQGGALKTNSNCSLTVENCKFLNNFSQDGGGAIHSKGNVDIIKSIFTSNTVKMFGGGGAINNDGNLSIRESTFTNNSAERYGGAICNKGEISLFDSTLTNNIAKVHIFKTSYGKGGAIYNKGKLTISNSSLSKNTAQISGGAIYNWKHNERYEPIITKQRGSEAMCYEGELIITESTLYNNTAEESDGAIYNEGKMNITDCDINNDSNNKNT</sequence>
<proteinExistence type="predicted"/>
<protein>
    <submittedName>
        <fullName evidence="8">Adhesin-like protein</fullName>
    </submittedName>
</protein>